<dbReference type="AlphaFoldDB" id="A0AAD1U0Y8"/>
<dbReference type="EMBL" id="CAMPGE010001409">
    <property type="protein sequence ID" value="CAI2360192.1"/>
    <property type="molecule type" value="Genomic_DNA"/>
</dbReference>
<keyword evidence="2" id="KW-1185">Reference proteome</keyword>
<organism evidence="1 2">
    <name type="scientific">Euplotes crassus</name>
    <dbReference type="NCBI Taxonomy" id="5936"/>
    <lineage>
        <taxon>Eukaryota</taxon>
        <taxon>Sar</taxon>
        <taxon>Alveolata</taxon>
        <taxon>Ciliophora</taxon>
        <taxon>Intramacronucleata</taxon>
        <taxon>Spirotrichea</taxon>
        <taxon>Hypotrichia</taxon>
        <taxon>Euplotida</taxon>
        <taxon>Euplotidae</taxon>
        <taxon>Moneuplotes</taxon>
    </lineage>
</organism>
<comment type="caution">
    <text evidence="1">The sequence shown here is derived from an EMBL/GenBank/DDBJ whole genome shotgun (WGS) entry which is preliminary data.</text>
</comment>
<proteinExistence type="predicted"/>
<gene>
    <name evidence="1" type="ORF">ECRASSUSDP1_LOCUS1490</name>
</gene>
<name>A0AAD1U0Y8_EUPCR</name>
<reference evidence="1" key="1">
    <citation type="submission" date="2023-07" db="EMBL/GenBank/DDBJ databases">
        <authorList>
            <consortium name="AG Swart"/>
            <person name="Singh M."/>
            <person name="Singh A."/>
            <person name="Seah K."/>
            <person name="Emmerich C."/>
        </authorList>
    </citation>
    <scope>NUCLEOTIDE SEQUENCE</scope>
    <source>
        <strain evidence="1">DP1</strain>
    </source>
</reference>
<evidence type="ECO:0000313" key="1">
    <source>
        <dbReference type="EMBL" id="CAI2360192.1"/>
    </source>
</evidence>
<evidence type="ECO:0000313" key="2">
    <source>
        <dbReference type="Proteomes" id="UP001295684"/>
    </source>
</evidence>
<dbReference type="Proteomes" id="UP001295684">
    <property type="component" value="Unassembled WGS sequence"/>
</dbReference>
<accession>A0AAD1U0Y8</accession>
<protein>
    <submittedName>
        <fullName evidence="1">Uncharacterized protein</fullName>
    </submittedName>
</protein>
<sequence>MESSKKGLKSIFTTIPTVINVLPYFGYADSMHCLMMEFNSKSRKFWTEDICKWSRVFSEFKKSIGPIFPEQFEKIQGFWPEMLFKYCFRINYACQDVENLIMQIKESSPIEIEMIKIEQDVFSLPHFDVKENSIGREIKYYTFYEGEKDLFIKKLKLLCEAINISQEKLGMNKLVIQCQELAYNRELKIYNLPEPFVITEISYQIGEVYIFDSRIKIPIDEFMPALNRVQFEFFQKWIYYVSSLEELEDFFGEDLTRPLNRFLLTSTLYFWCWDRLQLSSGIKKRMIEALKLGYTNLQDIYFKIECDIRLAEWGYWINQIVKIFPNCYFDYEGETYIQHLNYTLSCSRATFVLVQGTKKVIFHFENCTIRAGEHWNFESKDTISFLENFHAHGKIISVEIDEELSEEDNKYILCSGRSAEARDCSSGIPKLTVMIDNVESICLVNRSPLIWCKALRFCLLNSGRMCRKPIAFEDHFAYKAYDGICQNYETQMLDSLRFKMQFVNLNKINLSFSNMKEENMKIIEHIIEGNKNLVSASFMICDILGFKSKDILERFCNMMKKHKHVMWMNLKCSIKLRRNPLRKTKIIPIGRTFSYVIS</sequence>